<sequence length="348" mass="39053">MTLKKVAPELRLAATISGSITIITSVVNIVLTVIAIIFRFTCSTGDPGSMSGAKLFMTTLYRVYIQDDSCTNSLSVEDITSSQTVFILTCITLAFAVVNFILASSLIATVINPESSSCLTVTAYLYVGVSFSVLIVDLTLATHFGLDMTSLANRLNNASAGIEERYMTDILRLGALVLMSVTLKGYIFHVVNTVLLVYIVIYLIEHQKSDDRNEHNIHKLGVLNAFDFPRPHIDSWRTRSDNFAGDTRGQQQWNRGYQDDEPRGRDRETALADMSKPFQRSESWLRTQPNTSHMNNRPFSYLEEPTRSPKSQAEPNWHREWPPQPPVPMPDYTPPARRLKSALKQGYP</sequence>
<evidence type="ECO:0000313" key="3">
    <source>
        <dbReference type="EMBL" id="CAF4752487.1"/>
    </source>
</evidence>
<evidence type="ECO:0000313" key="4">
    <source>
        <dbReference type="Proteomes" id="UP000663880"/>
    </source>
</evidence>
<feature type="region of interest" description="Disordered" evidence="1">
    <location>
        <begin position="237"/>
        <end position="348"/>
    </location>
</feature>
<feature type="compositionally biased region" description="Polar residues" evidence="1">
    <location>
        <begin position="278"/>
        <end position="298"/>
    </location>
</feature>
<feature type="transmembrane region" description="Helical" evidence="2">
    <location>
        <begin position="186"/>
        <end position="204"/>
    </location>
</feature>
<dbReference type="OrthoDB" id="7967436at2759"/>
<dbReference type="AlphaFoldDB" id="A0A821LKY6"/>
<accession>A0A821LKY6</accession>
<reference evidence="3" key="1">
    <citation type="submission" date="2021-02" db="EMBL/GenBank/DDBJ databases">
        <authorList>
            <person name="Steward A R."/>
        </authorList>
    </citation>
    <scope>NUCLEOTIDE SEQUENCE</scope>
</reference>
<feature type="compositionally biased region" description="Basic and acidic residues" evidence="1">
    <location>
        <begin position="257"/>
        <end position="270"/>
    </location>
</feature>
<comment type="caution">
    <text evidence="3">The sequence shown here is derived from an EMBL/GenBank/DDBJ whole genome shotgun (WGS) entry which is preliminary data.</text>
</comment>
<name>A0A821LKY6_9NEOP</name>
<keyword evidence="4" id="KW-1185">Reference proteome</keyword>
<protein>
    <submittedName>
        <fullName evidence="3">Uncharacterized protein</fullName>
    </submittedName>
</protein>
<proteinExistence type="predicted"/>
<feature type="compositionally biased region" description="Pro residues" evidence="1">
    <location>
        <begin position="322"/>
        <end position="333"/>
    </location>
</feature>
<feature type="transmembrane region" description="Helical" evidence="2">
    <location>
        <begin position="123"/>
        <end position="146"/>
    </location>
</feature>
<evidence type="ECO:0000256" key="2">
    <source>
        <dbReference type="SAM" id="Phobius"/>
    </source>
</evidence>
<feature type="transmembrane region" description="Helical" evidence="2">
    <location>
        <begin position="12"/>
        <end position="38"/>
    </location>
</feature>
<keyword evidence="2" id="KW-0472">Membrane</keyword>
<gene>
    <name evidence="3" type="ORF">PMACD_LOCUS782</name>
</gene>
<keyword evidence="2" id="KW-0812">Transmembrane</keyword>
<feature type="transmembrane region" description="Helical" evidence="2">
    <location>
        <begin position="85"/>
        <end position="111"/>
    </location>
</feature>
<dbReference type="Proteomes" id="UP000663880">
    <property type="component" value="Unassembled WGS sequence"/>
</dbReference>
<keyword evidence="2" id="KW-1133">Transmembrane helix</keyword>
<dbReference type="EMBL" id="CAJOBZ010000001">
    <property type="protein sequence ID" value="CAF4752487.1"/>
    <property type="molecule type" value="Genomic_DNA"/>
</dbReference>
<evidence type="ECO:0000256" key="1">
    <source>
        <dbReference type="SAM" id="MobiDB-lite"/>
    </source>
</evidence>
<organism evidence="3 4">
    <name type="scientific">Pieris macdunnoughi</name>
    <dbReference type="NCBI Taxonomy" id="345717"/>
    <lineage>
        <taxon>Eukaryota</taxon>
        <taxon>Metazoa</taxon>
        <taxon>Ecdysozoa</taxon>
        <taxon>Arthropoda</taxon>
        <taxon>Hexapoda</taxon>
        <taxon>Insecta</taxon>
        <taxon>Pterygota</taxon>
        <taxon>Neoptera</taxon>
        <taxon>Endopterygota</taxon>
        <taxon>Lepidoptera</taxon>
        <taxon>Glossata</taxon>
        <taxon>Ditrysia</taxon>
        <taxon>Papilionoidea</taxon>
        <taxon>Pieridae</taxon>
        <taxon>Pierinae</taxon>
        <taxon>Pieris</taxon>
    </lineage>
</organism>